<dbReference type="eggNOG" id="ENOG502SJ3M">
    <property type="taxonomic scope" value="Eukaryota"/>
</dbReference>
<evidence type="ECO:0000256" key="2">
    <source>
        <dbReference type="ARBA" id="ARBA00005466"/>
    </source>
</evidence>
<feature type="domain" description="FAD-binding PCMH-type" evidence="7">
    <location>
        <begin position="71"/>
        <end position="251"/>
    </location>
</feature>
<evidence type="ECO:0000256" key="3">
    <source>
        <dbReference type="ARBA" id="ARBA00022630"/>
    </source>
</evidence>
<dbReference type="InterPro" id="IPR016166">
    <property type="entry name" value="FAD-bd_PCMH"/>
</dbReference>
<accession>B6HC73</accession>
<feature type="signal peptide" evidence="6">
    <location>
        <begin position="1"/>
        <end position="30"/>
    </location>
</feature>
<dbReference type="InterPro" id="IPR006094">
    <property type="entry name" value="Oxid_FAD_bind_N"/>
</dbReference>
<evidence type="ECO:0000313" key="8">
    <source>
        <dbReference type="EMBL" id="CAP94777.1"/>
    </source>
</evidence>
<dbReference type="Pfam" id="PF01565">
    <property type="entry name" value="FAD_binding_4"/>
    <property type="match status" value="1"/>
</dbReference>
<dbReference type="PANTHER" id="PTHR42973:SF9">
    <property type="entry name" value="FAD-BINDING PCMH-TYPE DOMAIN-CONTAINING PROTEIN-RELATED"/>
    <property type="match status" value="1"/>
</dbReference>
<dbReference type="OrthoDB" id="9996127at2759"/>
<sequence length="513" mass="55419">MYRLKIEVITAVVAWAFSAASLSVPSGIEGGLCPRGDAEFEEFGKKLSSSAKVYYPGSSGFEDVTTRWSALEEPTVNVVVVPGNENDVVETVGLLYFFPFGVKYANQKDLPFLTYNGVHGALTSLGKMDHGVGISMSQLSSVQIAEDGKTATMGGGTMSKMVTDQLWAAGKQTVTGTCECVSLVGPALGGGHGWLQGHHGLVSDQFVSMNVVLADGTLTTINQDSDLWWAMKGAGHNFGIVTSLTSKIYDIEHSDWAIETLAFSGDKVEAVYQAANEYLLKDGTQPAGVINWSYWMNNPDIDPSNPVIVFYIIQEGVKAVDSIYTKPFHDIGPLSAVPQSGTYQDLAAWTGVALDSPPCQKAGLANPRFPIYLQSYDVSAQKKAWDIYAPAIRGSSAFNNSILMFEGYSFGGVHEIPSSSSAFAFRSENILAAPLINYLPGDKSVEVQAADLGNQLRNILFEATGFEDIRAYVNYAHGDETLQQLYGSSQERLLALKQKYDPTGKFSFYAPIA</sequence>
<dbReference type="GO" id="GO:0016491">
    <property type="term" value="F:oxidoreductase activity"/>
    <property type="evidence" value="ECO:0007669"/>
    <property type="project" value="UniProtKB-KW"/>
</dbReference>
<protein>
    <submittedName>
        <fullName evidence="8">Pc18g05530 protein</fullName>
    </submittedName>
</protein>
<dbReference type="GO" id="GO:0071949">
    <property type="term" value="F:FAD binding"/>
    <property type="evidence" value="ECO:0007669"/>
    <property type="project" value="InterPro"/>
</dbReference>
<keyword evidence="3" id="KW-0285">Flavoprotein</keyword>
<feature type="chain" id="PRO_5002845552" evidence="6">
    <location>
        <begin position="31"/>
        <end position="513"/>
    </location>
</feature>
<name>B6HC73_PENRW</name>
<dbReference type="InterPro" id="IPR050416">
    <property type="entry name" value="FAD-linked_Oxidoreductase"/>
</dbReference>
<dbReference type="AlphaFoldDB" id="B6HC73"/>
<keyword evidence="4" id="KW-0274">FAD</keyword>
<dbReference type="InterPro" id="IPR036318">
    <property type="entry name" value="FAD-bd_PCMH-like_sf"/>
</dbReference>
<dbReference type="EMBL" id="AM920433">
    <property type="protein sequence ID" value="CAP94777.1"/>
    <property type="molecule type" value="Genomic_DNA"/>
</dbReference>
<evidence type="ECO:0000256" key="1">
    <source>
        <dbReference type="ARBA" id="ARBA00001974"/>
    </source>
</evidence>
<keyword evidence="9" id="KW-1185">Reference proteome</keyword>
<evidence type="ECO:0000313" key="9">
    <source>
        <dbReference type="Proteomes" id="UP000000724"/>
    </source>
</evidence>
<evidence type="ECO:0000256" key="4">
    <source>
        <dbReference type="ARBA" id="ARBA00022827"/>
    </source>
</evidence>
<dbReference type="STRING" id="500485.B6HC73"/>
<dbReference type="InterPro" id="IPR016169">
    <property type="entry name" value="FAD-bd_PCMH_sub2"/>
</dbReference>
<gene>
    <name evidence="8" type="ORF">Pc18g05530</name>
    <name evidence="8" type="ORF">PCH_Pc18g05530</name>
</gene>
<dbReference type="InterPro" id="IPR012951">
    <property type="entry name" value="BBE"/>
</dbReference>
<dbReference type="SUPFAM" id="SSF56176">
    <property type="entry name" value="FAD-binding/transporter-associated domain-like"/>
    <property type="match status" value="1"/>
</dbReference>
<dbReference type="PANTHER" id="PTHR42973">
    <property type="entry name" value="BINDING OXIDOREDUCTASE, PUTATIVE (AFU_ORTHOLOGUE AFUA_1G17690)-RELATED"/>
    <property type="match status" value="1"/>
</dbReference>
<dbReference type="OMA" id="KKAWDIY"/>
<comment type="cofactor">
    <cofactor evidence="1">
        <name>FAD</name>
        <dbReference type="ChEBI" id="CHEBI:57692"/>
    </cofactor>
</comment>
<dbReference type="BioCyc" id="PCHR:PC18G05530-MONOMER"/>
<dbReference type="Proteomes" id="UP000000724">
    <property type="component" value="Contig Pc00c18"/>
</dbReference>
<proteinExistence type="inferred from homology"/>
<dbReference type="Gene3D" id="3.40.462.20">
    <property type="match status" value="1"/>
</dbReference>
<dbReference type="VEuPathDB" id="FungiDB:PCH_Pc18g05530"/>
<dbReference type="PROSITE" id="PS51387">
    <property type="entry name" value="FAD_PCMH"/>
    <property type="match status" value="1"/>
</dbReference>
<evidence type="ECO:0000256" key="6">
    <source>
        <dbReference type="SAM" id="SignalP"/>
    </source>
</evidence>
<dbReference type="HOGENOM" id="CLU_018354_0_1_1"/>
<evidence type="ECO:0000259" key="7">
    <source>
        <dbReference type="PROSITE" id="PS51387"/>
    </source>
</evidence>
<keyword evidence="5" id="KW-0560">Oxidoreductase</keyword>
<comment type="similarity">
    <text evidence="2">Belongs to the oxygen-dependent FAD-linked oxidoreductase family.</text>
</comment>
<organism evidence="8 9">
    <name type="scientific">Penicillium rubens (strain ATCC 28089 / DSM 1075 / NRRL 1951 / Wisconsin 54-1255)</name>
    <name type="common">Penicillium chrysogenum</name>
    <dbReference type="NCBI Taxonomy" id="500485"/>
    <lineage>
        <taxon>Eukaryota</taxon>
        <taxon>Fungi</taxon>
        <taxon>Dikarya</taxon>
        <taxon>Ascomycota</taxon>
        <taxon>Pezizomycotina</taxon>
        <taxon>Eurotiomycetes</taxon>
        <taxon>Eurotiomycetidae</taxon>
        <taxon>Eurotiales</taxon>
        <taxon>Aspergillaceae</taxon>
        <taxon>Penicillium</taxon>
        <taxon>Penicillium chrysogenum species complex</taxon>
    </lineage>
</organism>
<dbReference type="Pfam" id="PF08031">
    <property type="entry name" value="BBE"/>
    <property type="match status" value="1"/>
</dbReference>
<dbReference type="Gene3D" id="3.30.465.10">
    <property type="match status" value="1"/>
</dbReference>
<keyword evidence="6" id="KW-0732">Signal</keyword>
<reference evidence="8 9" key="1">
    <citation type="journal article" date="2008" name="Nat. Biotechnol.">
        <title>Genome sequencing and analysis of the filamentous fungus Penicillium chrysogenum.</title>
        <authorList>
            <person name="van den Berg M.A."/>
            <person name="Albang R."/>
            <person name="Albermann K."/>
            <person name="Badger J.H."/>
            <person name="Daran J.-M."/>
            <person name="Driessen A.J.M."/>
            <person name="Garcia-Estrada C."/>
            <person name="Fedorova N.D."/>
            <person name="Harris D.M."/>
            <person name="Heijne W.H.M."/>
            <person name="Joardar V.S."/>
            <person name="Kiel J.A.K.W."/>
            <person name="Kovalchuk A."/>
            <person name="Martin J.F."/>
            <person name="Nierman W.C."/>
            <person name="Nijland J.G."/>
            <person name="Pronk J.T."/>
            <person name="Roubos J.A."/>
            <person name="van der Klei I.J."/>
            <person name="van Peij N.N.M.E."/>
            <person name="Veenhuis M."/>
            <person name="von Doehren H."/>
            <person name="Wagner C."/>
            <person name="Wortman J.R."/>
            <person name="Bovenberg R.A.L."/>
        </authorList>
    </citation>
    <scope>NUCLEOTIDE SEQUENCE [LARGE SCALE GENOMIC DNA]</scope>
    <source>
        <strain evidence="9">ATCC 28089 / DSM 1075 / NRRL 1951 / Wisconsin 54-1255</strain>
    </source>
</reference>
<evidence type="ECO:0000256" key="5">
    <source>
        <dbReference type="ARBA" id="ARBA00023002"/>
    </source>
</evidence>